<proteinExistence type="inferred from homology"/>
<evidence type="ECO:0000313" key="4">
    <source>
        <dbReference type="EnsemblMetazoa" id="SMAR007558-PA"/>
    </source>
</evidence>
<dbReference type="SMART" id="SM00701">
    <property type="entry name" value="PGRP"/>
    <property type="match status" value="1"/>
</dbReference>
<organism evidence="4 5">
    <name type="scientific">Strigamia maritima</name>
    <name type="common">European centipede</name>
    <name type="synonym">Geophilus maritimus</name>
    <dbReference type="NCBI Taxonomy" id="126957"/>
    <lineage>
        <taxon>Eukaryota</taxon>
        <taxon>Metazoa</taxon>
        <taxon>Ecdysozoa</taxon>
        <taxon>Arthropoda</taxon>
        <taxon>Myriapoda</taxon>
        <taxon>Chilopoda</taxon>
        <taxon>Pleurostigmophora</taxon>
        <taxon>Geophilomorpha</taxon>
        <taxon>Linotaeniidae</taxon>
        <taxon>Strigamia</taxon>
    </lineage>
</organism>
<feature type="chain" id="PRO_5004579811" description="Peptidoglycan recognition protein family domain-containing protein" evidence="2">
    <location>
        <begin position="17"/>
        <end position="191"/>
    </location>
</feature>
<dbReference type="GO" id="GO:0008745">
    <property type="term" value="F:N-acetylmuramoyl-L-alanine amidase activity"/>
    <property type="evidence" value="ECO:0007669"/>
    <property type="project" value="InterPro"/>
</dbReference>
<keyword evidence="2" id="KW-0732">Signal</keyword>
<dbReference type="PANTHER" id="PTHR11022">
    <property type="entry name" value="PEPTIDOGLYCAN RECOGNITION PROTEIN"/>
    <property type="match status" value="1"/>
</dbReference>
<dbReference type="EMBL" id="JH431790">
    <property type="status" value="NOT_ANNOTATED_CDS"/>
    <property type="molecule type" value="Genomic_DNA"/>
</dbReference>
<feature type="signal peptide" evidence="2">
    <location>
        <begin position="1"/>
        <end position="16"/>
    </location>
</feature>
<dbReference type="AlphaFoldDB" id="T1J1Y4"/>
<dbReference type="PANTHER" id="PTHR11022:SF41">
    <property type="entry name" value="PEPTIDOGLYCAN-RECOGNITION PROTEIN LC-RELATED"/>
    <property type="match status" value="1"/>
</dbReference>
<evidence type="ECO:0000259" key="3">
    <source>
        <dbReference type="SMART" id="SM00701"/>
    </source>
</evidence>
<reference evidence="5" key="1">
    <citation type="submission" date="2011-05" db="EMBL/GenBank/DDBJ databases">
        <authorList>
            <person name="Richards S.R."/>
            <person name="Qu J."/>
            <person name="Jiang H."/>
            <person name="Jhangiani S.N."/>
            <person name="Agravi P."/>
            <person name="Goodspeed R."/>
            <person name="Gross S."/>
            <person name="Mandapat C."/>
            <person name="Jackson L."/>
            <person name="Mathew T."/>
            <person name="Pu L."/>
            <person name="Thornton R."/>
            <person name="Saada N."/>
            <person name="Wilczek-Boney K.B."/>
            <person name="Lee S."/>
            <person name="Kovar C."/>
            <person name="Wu Y."/>
            <person name="Scherer S.E."/>
            <person name="Worley K.C."/>
            <person name="Muzny D.M."/>
            <person name="Gibbs R."/>
        </authorList>
    </citation>
    <scope>NUCLEOTIDE SEQUENCE</scope>
    <source>
        <strain evidence="5">Brora</strain>
    </source>
</reference>
<evidence type="ECO:0000256" key="2">
    <source>
        <dbReference type="SAM" id="SignalP"/>
    </source>
</evidence>
<accession>T1J1Y4</accession>
<sequence length="191" mass="21340">MKFVILLAASLSVIVAENYCLNMIMKTRKDIFNVEEKNEIKPSAGRIFFTQTGGPTCHIYNCMDKVINLRALDISNNFTDIRDNFLIGGDGIVYEGLGWKAKNLRYNHYKNDLSVAFIGDFENKTLPEGMQLAAKNLVLCGAQSRHIDYFFSLYSEADLSCDSTTNVTNGIDESLHTLSNYARGGELVTCP</sequence>
<dbReference type="GO" id="GO:0009253">
    <property type="term" value="P:peptidoglycan catabolic process"/>
    <property type="evidence" value="ECO:0007669"/>
    <property type="project" value="InterPro"/>
</dbReference>
<dbReference type="Gene3D" id="3.40.80.10">
    <property type="entry name" value="Peptidoglycan recognition protein-like"/>
    <property type="match status" value="1"/>
</dbReference>
<name>T1J1Y4_STRMM</name>
<dbReference type="GO" id="GO:0008270">
    <property type="term" value="F:zinc ion binding"/>
    <property type="evidence" value="ECO:0007669"/>
    <property type="project" value="InterPro"/>
</dbReference>
<evidence type="ECO:0000256" key="1">
    <source>
        <dbReference type="ARBA" id="ARBA00007553"/>
    </source>
</evidence>
<dbReference type="InterPro" id="IPR036505">
    <property type="entry name" value="Amidase/PGRP_sf"/>
</dbReference>
<dbReference type="InterPro" id="IPR002502">
    <property type="entry name" value="Amidase_domain"/>
</dbReference>
<protein>
    <recommendedName>
        <fullName evidence="3">Peptidoglycan recognition protein family domain-containing protein</fullName>
    </recommendedName>
</protein>
<dbReference type="Proteomes" id="UP000014500">
    <property type="component" value="Unassembled WGS sequence"/>
</dbReference>
<dbReference type="CDD" id="cd06583">
    <property type="entry name" value="PGRP"/>
    <property type="match status" value="1"/>
</dbReference>
<dbReference type="InterPro" id="IPR006619">
    <property type="entry name" value="PGRP_domain_met/bac"/>
</dbReference>
<comment type="similarity">
    <text evidence="1">Belongs to the N-acetylmuramoyl-L-alanine amidase 2 family.</text>
</comment>
<dbReference type="PhylomeDB" id="T1J1Y4"/>
<keyword evidence="5" id="KW-1185">Reference proteome</keyword>
<dbReference type="EnsemblMetazoa" id="SMAR007558-RA">
    <property type="protein sequence ID" value="SMAR007558-PA"/>
    <property type="gene ID" value="SMAR007558"/>
</dbReference>
<reference evidence="4" key="2">
    <citation type="submission" date="2015-02" db="UniProtKB">
        <authorList>
            <consortium name="EnsemblMetazoa"/>
        </authorList>
    </citation>
    <scope>IDENTIFICATION</scope>
</reference>
<evidence type="ECO:0000313" key="5">
    <source>
        <dbReference type="Proteomes" id="UP000014500"/>
    </source>
</evidence>
<dbReference type="InterPro" id="IPR015510">
    <property type="entry name" value="PGRP"/>
</dbReference>
<feature type="domain" description="Peptidoglycan recognition protein family" evidence="3">
    <location>
        <begin position="32"/>
        <end position="160"/>
    </location>
</feature>
<dbReference type="SUPFAM" id="SSF55846">
    <property type="entry name" value="N-acetylmuramoyl-L-alanine amidase-like"/>
    <property type="match status" value="1"/>
</dbReference>
<dbReference type="HOGENOM" id="CLU_1490829_0_0_1"/>